<keyword evidence="15" id="KW-1185">Reference proteome</keyword>
<evidence type="ECO:0000259" key="13">
    <source>
        <dbReference type="PROSITE" id="PS50221"/>
    </source>
</evidence>
<dbReference type="InterPro" id="IPR046338">
    <property type="entry name" value="GAIN_dom_sf"/>
</dbReference>
<dbReference type="InterPro" id="IPR032471">
    <property type="entry name" value="AGRL2-4_GAIN_subdom_A"/>
</dbReference>
<dbReference type="Pfam" id="PF07645">
    <property type="entry name" value="EGF_CA"/>
    <property type="match status" value="1"/>
</dbReference>
<dbReference type="SMART" id="SM00303">
    <property type="entry name" value="GPS"/>
    <property type="match status" value="1"/>
</dbReference>
<dbReference type="FunFam" id="2.10.25.10:FF:000038">
    <property type="entry name" value="Fibrillin 2"/>
    <property type="match status" value="1"/>
</dbReference>
<dbReference type="Gene3D" id="1.20.1070.10">
    <property type="entry name" value="Rhodopsin 7-helix transmembrane proteins"/>
    <property type="match status" value="1"/>
</dbReference>
<comment type="caution">
    <text evidence="10">Lacks conserved residue(s) required for the propagation of feature annotation.</text>
</comment>
<dbReference type="GO" id="GO:0005886">
    <property type="term" value="C:plasma membrane"/>
    <property type="evidence" value="ECO:0007669"/>
    <property type="project" value="UniProtKB-SubCell"/>
</dbReference>
<keyword evidence="4 11" id="KW-0812">Transmembrane</keyword>
<evidence type="ECO:0000256" key="5">
    <source>
        <dbReference type="ARBA" id="ARBA00022729"/>
    </source>
</evidence>
<reference evidence="14 15" key="1">
    <citation type="submission" date="2019-01" db="EMBL/GenBank/DDBJ databases">
        <title>Draft Genome and Complete Hox-Cluster Characterization of the Sterlet Sturgeon (Acipenser ruthenus).</title>
        <authorList>
            <person name="Wei Q."/>
        </authorList>
    </citation>
    <scope>NUCLEOTIDE SEQUENCE [LARGE SCALE GENOMIC DNA]</scope>
    <source>
        <strain evidence="14">WHYD16114868_AA</strain>
        <tissue evidence="14">Blood</tissue>
    </source>
</reference>
<protein>
    <submittedName>
        <fullName evidence="14">Adhesion G protein-coupled receptor L4</fullName>
    </submittedName>
</protein>
<dbReference type="InterPro" id="IPR001881">
    <property type="entry name" value="EGF-like_Ca-bd_dom"/>
</dbReference>
<dbReference type="AlphaFoldDB" id="A0A444U6G9"/>
<evidence type="ECO:0000256" key="10">
    <source>
        <dbReference type="PROSITE-ProRule" id="PRU00076"/>
    </source>
</evidence>
<gene>
    <name evidence="14" type="ORF">EOD39_1866</name>
</gene>
<dbReference type="EMBL" id="SCEB01215199">
    <property type="protein sequence ID" value="RXM30785.1"/>
    <property type="molecule type" value="Genomic_DNA"/>
</dbReference>
<evidence type="ECO:0000256" key="9">
    <source>
        <dbReference type="ARBA" id="ARBA00023157"/>
    </source>
</evidence>
<evidence type="ECO:0000256" key="1">
    <source>
        <dbReference type="ARBA" id="ARBA00004651"/>
    </source>
</evidence>
<feature type="domain" description="GAIN-B" evidence="13">
    <location>
        <begin position="127"/>
        <end position="303"/>
    </location>
</feature>
<evidence type="ECO:0000313" key="15">
    <source>
        <dbReference type="Proteomes" id="UP000289886"/>
    </source>
</evidence>
<evidence type="ECO:0000256" key="6">
    <source>
        <dbReference type="ARBA" id="ARBA00022737"/>
    </source>
</evidence>
<dbReference type="GO" id="GO:0007189">
    <property type="term" value="P:adenylate cyclase-activating G protein-coupled receptor signaling pathway"/>
    <property type="evidence" value="ECO:0007669"/>
    <property type="project" value="TreeGrafter"/>
</dbReference>
<sequence length="400" mass="45022">MDIDECTTSSPCGGFAECYNTKGSFDCSCRKGYLPSTGKVFFHPKDGTVCTENPKKNCHLNSTCVSETINKTLELTFVNTVNNLVEKDELEVWNQLDQEDRKKSVTKLLHTVEQATLSISHNFQKNTQMEVNASDIALKLYTFESHQINHIHPHAYIDGDVIRIIPKQNKTVGSNGSIAIVFLRYDSIGFLLKPNYISEEMDDSLAKEPDDFTLNSQVIAGAINTIPPKIYQLDQVTFTLKHVRPVNQDVETKCAFWRYSIDNMKGHWSTEGCERTHFNTSHTGCKCNHLTHFAILMSSGQADVNLLAFGVIIYKVFRHTAVKKPEVSCYENIRSCARGALALLFLLGATWTFGVLHVVHDSAITAYLFTISNAFQGMFIFIFLCVLSRKVIVFLATYVE</sequence>
<dbReference type="InterPro" id="IPR049883">
    <property type="entry name" value="NOTCH1_EGF-like"/>
</dbReference>
<evidence type="ECO:0000256" key="7">
    <source>
        <dbReference type="ARBA" id="ARBA00022989"/>
    </source>
</evidence>
<dbReference type="InterPro" id="IPR057244">
    <property type="entry name" value="GAIN_B"/>
</dbReference>
<name>A0A444U6G9_ACIRT</name>
<dbReference type="Pfam" id="PF01825">
    <property type="entry name" value="GPS"/>
    <property type="match status" value="1"/>
</dbReference>
<dbReference type="Pfam" id="PF00002">
    <property type="entry name" value="7tm_2"/>
    <property type="match status" value="1"/>
</dbReference>
<feature type="transmembrane region" description="Helical" evidence="11">
    <location>
        <begin position="293"/>
        <end position="317"/>
    </location>
</feature>
<dbReference type="PROSITE" id="PS00650">
    <property type="entry name" value="G_PROTEIN_RECEP_F2_2"/>
    <property type="match status" value="1"/>
</dbReference>
<dbReference type="InterPro" id="IPR000203">
    <property type="entry name" value="GPS"/>
</dbReference>
<dbReference type="Pfam" id="PF16489">
    <property type="entry name" value="GAIN"/>
    <property type="match status" value="1"/>
</dbReference>
<keyword evidence="6" id="KW-0677">Repeat</keyword>
<dbReference type="PROSITE" id="PS50026">
    <property type="entry name" value="EGF_3"/>
    <property type="match status" value="1"/>
</dbReference>
<keyword evidence="5" id="KW-0732">Signal</keyword>
<dbReference type="SMART" id="SM00179">
    <property type="entry name" value="EGF_CA"/>
    <property type="match status" value="1"/>
</dbReference>
<comment type="subcellular location">
    <subcellularLocation>
        <location evidence="1">Cell membrane</location>
        <topology evidence="1">Multi-pass membrane protein</topology>
    </subcellularLocation>
</comment>
<accession>A0A444U6G9</accession>
<dbReference type="Gene3D" id="2.60.220.50">
    <property type="match status" value="1"/>
</dbReference>
<dbReference type="PROSITE" id="PS00010">
    <property type="entry name" value="ASX_HYDROXYL"/>
    <property type="match status" value="1"/>
</dbReference>
<feature type="transmembrane region" description="Helical" evidence="11">
    <location>
        <begin position="338"/>
        <end position="358"/>
    </location>
</feature>
<dbReference type="Gene3D" id="2.10.25.10">
    <property type="entry name" value="Laminin"/>
    <property type="match status" value="1"/>
</dbReference>
<dbReference type="PANTHER" id="PTHR12011">
    <property type="entry name" value="ADHESION G-PROTEIN COUPLED RECEPTOR"/>
    <property type="match status" value="1"/>
</dbReference>
<dbReference type="InterPro" id="IPR000832">
    <property type="entry name" value="GPCR_2_secretin-like"/>
</dbReference>
<keyword evidence="8 11" id="KW-0472">Membrane</keyword>
<evidence type="ECO:0000256" key="8">
    <source>
        <dbReference type="ARBA" id="ARBA00023136"/>
    </source>
</evidence>
<evidence type="ECO:0000256" key="3">
    <source>
        <dbReference type="ARBA" id="ARBA00022536"/>
    </source>
</evidence>
<keyword evidence="14" id="KW-0675">Receptor</keyword>
<feature type="domain" description="EGF-like" evidence="12">
    <location>
        <begin position="2"/>
        <end position="39"/>
    </location>
</feature>
<evidence type="ECO:0000256" key="4">
    <source>
        <dbReference type="ARBA" id="ARBA00022692"/>
    </source>
</evidence>
<dbReference type="PROSITE" id="PS50221">
    <property type="entry name" value="GAIN_B"/>
    <property type="match status" value="1"/>
</dbReference>
<evidence type="ECO:0000256" key="11">
    <source>
        <dbReference type="SAM" id="Phobius"/>
    </source>
</evidence>
<dbReference type="PANTHER" id="PTHR12011:SF59">
    <property type="entry name" value="ADHESION G PROTEIN-COUPLED RECEPTOR L4"/>
    <property type="match status" value="1"/>
</dbReference>
<keyword evidence="7 11" id="KW-1133">Transmembrane helix</keyword>
<keyword evidence="9" id="KW-1015">Disulfide bond</keyword>
<proteinExistence type="predicted"/>
<evidence type="ECO:0000259" key="12">
    <source>
        <dbReference type="PROSITE" id="PS50026"/>
    </source>
</evidence>
<keyword evidence="2" id="KW-1003">Cell membrane</keyword>
<dbReference type="PROSITE" id="PS01187">
    <property type="entry name" value="EGF_CA"/>
    <property type="match status" value="1"/>
</dbReference>
<comment type="caution">
    <text evidence="14">The sequence shown here is derived from an EMBL/GenBank/DDBJ whole genome shotgun (WGS) entry which is preliminary data.</text>
</comment>
<organism evidence="14 15">
    <name type="scientific">Acipenser ruthenus</name>
    <name type="common">Sterlet sturgeon</name>
    <dbReference type="NCBI Taxonomy" id="7906"/>
    <lineage>
        <taxon>Eukaryota</taxon>
        <taxon>Metazoa</taxon>
        <taxon>Chordata</taxon>
        <taxon>Craniata</taxon>
        <taxon>Vertebrata</taxon>
        <taxon>Euteleostomi</taxon>
        <taxon>Actinopterygii</taxon>
        <taxon>Chondrostei</taxon>
        <taxon>Acipenseriformes</taxon>
        <taxon>Acipenseridae</taxon>
        <taxon>Acipenser</taxon>
    </lineage>
</organism>
<dbReference type="GO" id="GO:0004930">
    <property type="term" value="F:G protein-coupled receptor activity"/>
    <property type="evidence" value="ECO:0007669"/>
    <property type="project" value="InterPro"/>
</dbReference>
<dbReference type="CDD" id="cd00054">
    <property type="entry name" value="EGF_CA"/>
    <property type="match status" value="1"/>
</dbReference>
<dbReference type="InterPro" id="IPR018097">
    <property type="entry name" value="EGF_Ca-bd_CS"/>
</dbReference>
<dbReference type="InterPro" id="IPR017983">
    <property type="entry name" value="GPCR_2_secretin-like_CS"/>
</dbReference>
<dbReference type="SUPFAM" id="SSF57196">
    <property type="entry name" value="EGF/Laminin"/>
    <property type="match status" value="1"/>
</dbReference>
<evidence type="ECO:0000256" key="2">
    <source>
        <dbReference type="ARBA" id="ARBA00022475"/>
    </source>
</evidence>
<dbReference type="InterPro" id="IPR000152">
    <property type="entry name" value="EGF-type_Asp/Asn_hydroxyl_site"/>
</dbReference>
<feature type="transmembrane region" description="Helical" evidence="11">
    <location>
        <begin position="364"/>
        <end position="387"/>
    </location>
</feature>
<evidence type="ECO:0000313" key="14">
    <source>
        <dbReference type="EMBL" id="RXM30785.1"/>
    </source>
</evidence>
<dbReference type="Proteomes" id="UP000289886">
    <property type="component" value="Unassembled WGS sequence"/>
</dbReference>
<keyword evidence="3 10" id="KW-0245">EGF-like domain</keyword>
<dbReference type="GO" id="GO:0005509">
    <property type="term" value="F:calcium ion binding"/>
    <property type="evidence" value="ECO:0007669"/>
    <property type="project" value="InterPro"/>
</dbReference>
<dbReference type="InterPro" id="IPR000742">
    <property type="entry name" value="EGF"/>
</dbReference>